<dbReference type="InterPro" id="IPR029058">
    <property type="entry name" value="AB_hydrolase_fold"/>
</dbReference>
<evidence type="ECO:0000313" key="5">
    <source>
        <dbReference type="Proteomes" id="UP000824120"/>
    </source>
</evidence>
<proteinExistence type="predicted"/>
<dbReference type="PANTHER" id="PTHR34427">
    <property type="entry name" value="DUF4283 DOMAIN PROTEIN"/>
    <property type="match status" value="1"/>
</dbReference>
<evidence type="ECO:0000259" key="3">
    <source>
        <dbReference type="Pfam" id="PF14111"/>
    </source>
</evidence>
<accession>A0A9J5WJU2</accession>
<evidence type="ECO:0000256" key="1">
    <source>
        <dbReference type="SAM" id="MobiDB-lite"/>
    </source>
</evidence>
<dbReference type="OrthoDB" id="682716at2759"/>
<dbReference type="Gene3D" id="3.60.10.10">
    <property type="entry name" value="Endonuclease/exonuclease/phosphatase"/>
    <property type="match status" value="1"/>
</dbReference>
<dbReference type="InterPro" id="IPR025558">
    <property type="entry name" value="DUF4283"/>
</dbReference>
<dbReference type="InterPro" id="IPR036691">
    <property type="entry name" value="Endo/exonu/phosph_ase_sf"/>
</dbReference>
<organism evidence="4 5">
    <name type="scientific">Solanum commersonii</name>
    <name type="common">Commerson's wild potato</name>
    <name type="synonym">Commerson's nightshade</name>
    <dbReference type="NCBI Taxonomy" id="4109"/>
    <lineage>
        <taxon>Eukaryota</taxon>
        <taxon>Viridiplantae</taxon>
        <taxon>Streptophyta</taxon>
        <taxon>Embryophyta</taxon>
        <taxon>Tracheophyta</taxon>
        <taxon>Spermatophyta</taxon>
        <taxon>Magnoliopsida</taxon>
        <taxon>eudicotyledons</taxon>
        <taxon>Gunneridae</taxon>
        <taxon>Pentapetalae</taxon>
        <taxon>asterids</taxon>
        <taxon>lamiids</taxon>
        <taxon>Solanales</taxon>
        <taxon>Solanaceae</taxon>
        <taxon>Solanoideae</taxon>
        <taxon>Solaneae</taxon>
        <taxon>Solanum</taxon>
    </lineage>
</organism>
<feature type="domain" description="DUF4283" evidence="3">
    <location>
        <begin position="257"/>
        <end position="314"/>
    </location>
</feature>
<dbReference type="Pfam" id="PF04083">
    <property type="entry name" value="Abhydro_lipase"/>
    <property type="match status" value="1"/>
</dbReference>
<dbReference type="Proteomes" id="UP000824120">
    <property type="component" value="Chromosome 11"/>
</dbReference>
<dbReference type="Gene3D" id="3.40.50.1820">
    <property type="entry name" value="alpha/beta hydrolase"/>
    <property type="match status" value="1"/>
</dbReference>
<reference evidence="4 5" key="1">
    <citation type="submission" date="2020-09" db="EMBL/GenBank/DDBJ databases">
        <title>De no assembly of potato wild relative species, Solanum commersonii.</title>
        <authorList>
            <person name="Cho K."/>
        </authorList>
    </citation>
    <scope>NUCLEOTIDE SEQUENCE [LARGE SCALE GENOMIC DNA]</scope>
    <source>
        <strain evidence="4">LZ3.2</strain>
        <tissue evidence="4">Leaf</tissue>
    </source>
</reference>
<keyword evidence="5" id="KW-1185">Reference proteome</keyword>
<dbReference type="AlphaFoldDB" id="A0A9J5WJU2"/>
<gene>
    <name evidence="4" type="ORF">H5410_056273</name>
</gene>
<name>A0A9J5WJU2_SOLCO</name>
<dbReference type="GO" id="GO:0006629">
    <property type="term" value="P:lipid metabolic process"/>
    <property type="evidence" value="ECO:0007669"/>
    <property type="project" value="InterPro"/>
</dbReference>
<feature type="compositionally biased region" description="Basic and acidic residues" evidence="1">
    <location>
        <begin position="57"/>
        <end position="69"/>
    </location>
</feature>
<evidence type="ECO:0000259" key="2">
    <source>
        <dbReference type="Pfam" id="PF04083"/>
    </source>
</evidence>
<protein>
    <recommendedName>
        <fullName evidence="6">DUF4283 domain-containing protein</fullName>
    </recommendedName>
</protein>
<dbReference type="InterPro" id="IPR006693">
    <property type="entry name" value="AB_hydrolase_lipase"/>
</dbReference>
<dbReference type="EMBL" id="JACXVP010000011">
    <property type="protein sequence ID" value="KAG5576139.1"/>
    <property type="molecule type" value="Genomic_DNA"/>
</dbReference>
<evidence type="ECO:0000313" key="4">
    <source>
        <dbReference type="EMBL" id="KAG5576139.1"/>
    </source>
</evidence>
<sequence length="926" mass="106850">MSKKIPKSIKHNLIDMTKSRFSDPAKDHTTFKGKHILIDMTISRINNPAKNQQSFQESRKLQREGRKTSQIENHVSSWPEKMDHPRALAALIMFLLFSVGDFTAVPQLRRKSQVTGGLCAHLIQSAGFPCTEHQTKTKDGFLLGLQRVSSRSTIVRGEMGLSVLLIHGLFMDLCPESYDDWTNLSSSISPNQSEFFLCQKFTISEYRVFTGSIKEALCLHEGDCIRMLLERYLCGEHLRLERQLDVDKEIRKLLREAWSTMIWKKAFGVNIYEMYGDKFLFKFPNKHMAEQTLQGQWSWKNETFSLEWWNPIVGTMSTGTWIRIVGIPLYLWLQKVFQEIGTLCGEWVATEEETELKNHIKWASILVSNNGRNIPKEVFTWLDNSDLVDHMEREKFDISEYVDDPITIIDILGSLYPKFFDLPAIEYEEGINSKTPTVFKRGAHEKHVTTSNEIEKLGQLLRPNKEPIVSRKGGPGFSSLVIFNNLSNSNGLEQNRYISIETPEVQYLPGTESATMQIRNLSIIEERETTNVWIEGVSGKVTVEVEQQVIEQLTGIGEWDFEEAEPLQVQQQQSIICKGRETSLWVKQNMIKLGKVLRADFQGLEEEALELLLQVDSSRQARRMENVNFCKKTRFRGSQELKILVSFDVKFKNNGDRSKGRSETSMIEWNVDIICLQETKLEGNLYEEQGMEGRNHGNRCLLITCKFEAQLQDFSCHITGVYAPNCYIERRLVWEEIGAVRGLMEVSSLNRPFGVAQWFGLGTSMLEVSSSKPLASESKGFAFRERGFYPCHKKRFISEKRNCLRSSTGMRELSNVIEDLKQIDIQLEDNNYTLIDRILFSGEWDESFNNLKQMPLQRLGSDHSPIVLEGGLWNKNKNYFKFENWWLGTEGFNDRIKEWWSSFNFSGKLDFILVSKLKALKIKLKE</sequence>
<feature type="region of interest" description="Disordered" evidence="1">
    <location>
        <begin position="48"/>
        <end position="72"/>
    </location>
</feature>
<comment type="caution">
    <text evidence="4">The sequence shown here is derived from an EMBL/GenBank/DDBJ whole genome shotgun (WGS) entry which is preliminary data.</text>
</comment>
<dbReference type="SUPFAM" id="SSF56219">
    <property type="entry name" value="DNase I-like"/>
    <property type="match status" value="1"/>
</dbReference>
<feature type="domain" description="Partial AB-hydrolase lipase" evidence="2">
    <location>
        <begin position="120"/>
        <end position="172"/>
    </location>
</feature>
<evidence type="ECO:0008006" key="6">
    <source>
        <dbReference type="Google" id="ProtNLM"/>
    </source>
</evidence>
<dbReference type="PANTHER" id="PTHR34427:SF16">
    <property type="entry name" value="DUF4283 DOMAIN-CONTAINING PROTEIN"/>
    <property type="match status" value="1"/>
</dbReference>
<dbReference type="Pfam" id="PF14111">
    <property type="entry name" value="DUF4283"/>
    <property type="match status" value="1"/>
</dbReference>